<proteinExistence type="predicted"/>
<evidence type="ECO:0000256" key="1">
    <source>
        <dbReference type="SAM" id="SignalP"/>
    </source>
</evidence>
<dbReference type="AlphaFoldDB" id="A0A1I7ZE50"/>
<sequence>MNLLHFLITVALLQIEIECDEMSIKSEADDSVSGELSASTFHLNKRIVFEALTGDTFLQGHRKLARALYSAFEKSRKKDMKHSTFTEEKRPLWHTRSNFDVLMGGGLG</sequence>
<organism evidence="2 3">
    <name type="scientific">Steinernema glaseri</name>
    <dbReference type="NCBI Taxonomy" id="37863"/>
    <lineage>
        <taxon>Eukaryota</taxon>
        <taxon>Metazoa</taxon>
        <taxon>Ecdysozoa</taxon>
        <taxon>Nematoda</taxon>
        <taxon>Chromadorea</taxon>
        <taxon>Rhabditida</taxon>
        <taxon>Tylenchina</taxon>
        <taxon>Panagrolaimomorpha</taxon>
        <taxon>Strongyloidoidea</taxon>
        <taxon>Steinernematidae</taxon>
        <taxon>Steinernema</taxon>
    </lineage>
</organism>
<evidence type="ECO:0000313" key="3">
    <source>
        <dbReference type="WBParaSite" id="L893_g25629.t1"/>
    </source>
</evidence>
<accession>A0A1I7ZE50</accession>
<protein>
    <submittedName>
        <fullName evidence="3">BTB domain-containing protein</fullName>
    </submittedName>
</protein>
<dbReference type="WBParaSite" id="L893_g25629.t1">
    <property type="protein sequence ID" value="L893_g25629.t1"/>
    <property type="gene ID" value="L893_g25629"/>
</dbReference>
<evidence type="ECO:0000313" key="2">
    <source>
        <dbReference type="Proteomes" id="UP000095287"/>
    </source>
</evidence>
<dbReference type="Proteomes" id="UP000095287">
    <property type="component" value="Unplaced"/>
</dbReference>
<keyword evidence="2" id="KW-1185">Reference proteome</keyword>
<reference evidence="3" key="1">
    <citation type="submission" date="2016-11" db="UniProtKB">
        <authorList>
            <consortium name="WormBaseParasite"/>
        </authorList>
    </citation>
    <scope>IDENTIFICATION</scope>
</reference>
<name>A0A1I7ZE50_9BILA</name>
<feature type="chain" id="PRO_5009313332" evidence="1">
    <location>
        <begin position="20"/>
        <end position="108"/>
    </location>
</feature>
<feature type="signal peptide" evidence="1">
    <location>
        <begin position="1"/>
        <end position="19"/>
    </location>
</feature>
<keyword evidence="1" id="KW-0732">Signal</keyword>